<organism evidence="4 5">
    <name type="scientific">Protomyces lactucae-debilis</name>
    <dbReference type="NCBI Taxonomy" id="2754530"/>
    <lineage>
        <taxon>Eukaryota</taxon>
        <taxon>Fungi</taxon>
        <taxon>Dikarya</taxon>
        <taxon>Ascomycota</taxon>
        <taxon>Taphrinomycotina</taxon>
        <taxon>Taphrinomycetes</taxon>
        <taxon>Taphrinales</taxon>
        <taxon>Protomycetaceae</taxon>
        <taxon>Protomyces</taxon>
    </lineage>
</organism>
<dbReference type="InterPro" id="IPR036291">
    <property type="entry name" value="NAD(P)-bd_dom_sf"/>
</dbReference>
<dbReference type="Pfam" id="PF01073">
    <property type="entry name" value="3Beta_HSD"/>
    <property type="match status" value="1"/>
</dbReference>
<dbReference type="PANTHER" id="PTHR43245">
    <property type="entry name" value="BIFUNCTIONAL POLYMYXIN RESISTANCE PROTEIN ARNA"/>
    <property type="match status" value="1"/>
</dbReference>
<comment type="caution">
    <text evidence="4">The sequence shown here is derived from an EMBL/GenBank/DDBJ whole genome shotgun (WGS) entry which is preliminary data.</text>
</comment>
<dbReference type="OMA" id="STAHWFD"/>
<keyword evidence="2" id="KW-0560">Oxidoreductase</keyword>
<dbReference type="GeneID" id="63782650"/>
<evidence type="ECO:0000313" key="5">
    <source>
        <dbReference type="Proteomes" id="UP000193685"/>
    </source>
</evidence>
<evidence type="ECO:0000313" key="4">
    <source>
        <dbReference type="EMBL" id="ORY86901.1"/>
    </source>
</evidence>
<dbReference type="RefSeq" id="XP_040727757.1">
    <property type="nucleotide sequence ID" value="XM_040866051.1"/>
</dbReference>
<proteinExistence type="inferred from homology"/>
<feature type="domain" description="3-beta hydroxysteroid dehydrogenase/isomerase" evidence="3">
    <location>
        <begin position="9"/>
        <end position="277"/>
    </location>
</feature>
<gene>
    <name evidence="4" type="ORF">BCR37DRAFT_128610</name>
</gene>
<evidence type="ECO:0000256" key="1">
    <source>
        <dbReference type="ARBA" id="ARBA00009219"/>
    </source>
</evidence>
<evidence type="ECO:0000259" key="3">
    <source>
        <dbReference type="Pfam" id="PF01073"/>
    </source>
</evidence>
<dbReference type="PANTHER" id="PTHR43245:SF51">
    <property type="entry name" value="SHORT CHAIN DEHYDROGENASE_REDUCTASE FAMILY 42E, MEMBER 2"/>
    <property type="match status" value="1"/>
</dbReference>
<accession>A0A1Y2FSC4</accession>
<dbReference type="SUPFAM" id="SSF51735">
    <property type="entry name" value="NAD(P)-binding Rossmann-fold domains"/>
    <property type="match status" value="1"/>
</dbReference>
<sequence length="355" mass="39132">MVQDKQHVLIIGGNGFLGSHIITSFLDAGWPGSKLTVLDIREPNTKVPSVGYITGDICNPDDMRSAFRGIDIIVHTASPLHGLGRTVYFKVNVEGTRTIIDVAKELGVKGLVYTSSAGVVFDGSDLVNCNEDARIPEIAMDAYNESKAVAEQLVLDSNGPTFKTCALRPAGLFGEGDRQMIPGMLKILKNGQTRFQLGNNDNLFDYTYIGNAAHAHVLAAQKLLQKSQDPQHVYRSAEGIATNGVEGEAFFITNGTPIYFWDMPRAIFAYMGHKHTGSYIVLPKALATYMGLASEWVCWVLRKEPTFTRFRVQFACAQRYYDISKARERLGYEAPVSLQEGLARSLEWAKQNGEA</sequence>
<dbReference type="GO" id="GO:0016616">
    <property type="term" value="F:oxidoreductase activity, acting on the CH-OH group of donors, NAD or NADP as acceptor"/>
    <property type="evidence" value="ECO:0007669"/>
    <property type="project" value="InterPro"/>
</dbReference>
<dbReference type="OrthoDB" id="10058185at2759"/>
<dbReference type="Gene3D" id="3.40.50.720">
    <property type="entry name" value="NAD(P)-binding Rossmann-like Domain"/>
    <property type="match status" value="1"/>
</dbReference>
<dbReference type="Proteomes" id="UP000193685">
    <property type="component" value="Unassembled WGS sequence"/>
</dbReference>
<dbReference type="STRING" id="56484.A0A1Y2FSC4"/>
<comment type="similarity">
    <text evidence="1">Belongs to the 3-beta-HSD family.</text>
</comment>
<name>A0A1Y2FSC4_PROLT</name>
<dbReference type="AlphaFoldDB" id="A0A1Y2FSC4"/>
<evidence type="ECO:0000256" key="2">
    <source>
        <dbReference type="ARBA" id="ARBA00023002"/>
    </source>
</evidence>
<dbReference type="EMBL" id="MCFI01000002">
    <property type="protein sequence ID" value="ORY86901.1"/>
    <property type="molecule type" value="Genomic_DNA"/>
</dbReference>
<protein>
    <submittedName>
        <fullName evidence="4">Sterol-4-alpha-carboxylate 3-dehydrogenase</fullName>
    </submittedName>
</protein>
<dbReference type="InterPro" id="IPR002225">
    <property type="entry name" value="3Beta_OHSteriod_DH/Estase"/>
</dbReference>
<reference evidence="4 5" key="1">
    <citation type="submission" date="2016-07" db="EMBL/GenBank/DDBJ databases">
        <title>Pervasive Adenine N6-methylation of Active Genes in Fungi.</title>
        <authorList>
            <consortium name="DOE Joint Genome Institute"/>
            <person name="Mondo S.J."/>
            <person name="Dannebaum R.O."/>
            <person name="Kuo R.C."/>
            <person name="Labutti K."/>
            <person name="Haridas S."/>
            <person name="Kuo A."/>
            <person name="Salamov A."/>
            <person name="Ahrendt S.R."/>
            <person name="Lipzen A."/>
            <person name="Sullivan W."/>
            <person name="Andreopoulos W.B."/>
            <person name="Clum A."/>
            <person name="Lindquist E."/>
            <person name="Daum C."/>
            <person name="Ramamoorthy G.K."/>
            <person name="Gryganskyi A."/>
            <person name="Culley D."/>
            <person name="Magnuson J.K."/>
            <person name="James T.Y."/>
            <person name="O'Malley M.A."/>
            <person name="Stajich J.E."/>
            <person name="Spatafora J.W."/>
            <person name="Visel A."/>
            <person name="Grigoriev I.V."/>
        </authorList>
    </citation>
    <scope>NUCLEOTIDE SEQUENCE [LARGE SCALE GENOMIC DNA]</scope>
    <source>
        <strain evidence="4 5">12-1054</strain>
    </source>
</reference>
<dbReference type="GO" id="GO:0006694">
    <property type="term" value="P:steroid biosynthetic process"/>
    <property type="evidence" value="ECO:0007669"/>
    <property type="project" value="InterPro"/>
</dbReference>
<keyword evidence="5" id="KW-1185">Reference proteome</keyword>
<dbReference type="InterPro" id="IPR050177">
    <property type="entry name" value="Lipid_A_modif_metabolic_enz"/>
</dbReference>